<evidence type="ECO:0000313" key="2">
    <source>
        <dbReference type="Proteomes" id="UP000784880"/>
    </source>
</evidence>
<dbReference type="RefSeq" id="WP_217067202.1">
    <property type="nucleotide sequence ID" value="NZ_JAHQCS010000121.1"/>
</dbReference>
<gene>
    <name evidence="1" type="ORF">KS419_14950</name>
</gene>
<dbReference type="InterPro" id="IPR025623">
    <property type="entry name" value="YusW"/>
</dbReference>
<dbReference type="Proteomes" id="UP000784880">
    <property type="component" value="Unassembled WGS sequence"/>
</dbReference>
<dbReference type="EMBL" id="JAHQCS010000121">
    <property type="protein sequence ID" value="MBU9713027.1"/>
    <property type="molecule type" value="Genomic_DNA"/>
</dbReference>
<accession>A0ABS6JH73</accession>
<evidence type="ECO:0000313" key="1">
    <source>
        <dbReference type="EMBL" id="MBU9713027.1"/>
    </source>
</evidence>
<protein>
    <submittedName>
        <fullName evidence="1">YusW family protein</fullName>
    </submittedName>
</protein>
<name>A0ABS6JH73_9BACI</name>
<proteinExistence type="predicted"/>
<sequence>MGIKRYLSLVLGVLLVSGLLVGWNQGYDQNVNTNERGNVSKEEQEINKVKSKVLEEIIKFELEIVDVNDLEMEWEYVKEKKKVTAEIERGDEEITGAEAVKEMEKILSQIKLMEGMKEKAIVTHILEVTAINPKDVKSLELDIEYANGTKFRIN</sequence>
<reference evidence="1 2" key="1">
    <citation type="submission" date="2021-06" db="EMBL/GenBank/DDBJ databases">
        <title>Bacillus sp. RD4P76, an endophyte from a halophyte.</title>
        <authorList>
            <person name="Sun J.-Q."/>
        </authorList>
    </citation>
    <scope>NUCLEOTIDE SEQUENCE [LARGE SCALE GENOMIC DNA]</scope>
    <source>
        <strain evidence="1 2">CGMCC 1.15917</strain>
    </source>
</reference>
<organism evidence="1 2">
    <name type="scientific">Evansella tamaricis</name>
    <dbReference type="NCBI Taxonomy" id="2069301"/>
    <lineage>
        <taxon>Bacteria</taxon>
        <taxon>Bacillati</taxon>
        <taxon>Bacillota</taxon>
        <taxon>Bacilli</taxon>
        <taxon>Bacillales</taxon>
        <taxon>Bacillaceae</taxon>
        <taxon>Evansella</taxon>
    </lineage>
</organism>
<dbReference type="Pfam" id="PF14039">
    <property type="entry name" value="YusW"/>
    <property type="match status" value="1"/>
</dbReference>
<comment type="caution">
    <text evidence="1">The sequence shown here is derived from an EMBL/GenBank/DDBJ whole genome shotgun (WGS) entry which is preliminary data.</text>
</comment>
<keyword evidence="2" id="KW-1185">Reference proteome</keyword>